<feature type="compositionally biased region" description="Polar residues" evidence="1">
    <location>
        <begin position="37"/>
        <end position="51"/>
    </location>
</feature>
<proteinExistence type="predicted"/>
<evidence type="ECO:0000256" key="1">
    <source>
        <dbReference type="SAM" id="MobiDB-lite"/>
    </source>
</evidence>
<name>A0A382Z6S5_9ZZZZ</name>
<protein>
    <submittedName>
        <fullName evidence="2">Uncharacterized protein</fullName>
    </submittedName>
</protein>
<feature type="non-terminal residue" evidence="2">
    <location>
        <position position="259"/>
    </location>
</feature>
<feature type="non-terminal residue" evidence="2">
    <location>
        <position position="1"/>
    </location>
</feature>
<dbReference type="EMBL" id="UINC01181490">
    <property type="protein sequence ID" value="SVD91206.1"/>
    <property type="molecule type" value="Genomic_DNA"/>
</dbReference>
<reference evidence="2" key="1">
    <citation type="submission" date="2018-05" db="EMBL/GenBank/DDBJ databases">
        <authorList>
            <person name="Lanie J.A."/>
            <person name="Ng W.-L."/>
            <person name="Kazmierczak K.M."/>
            <person name="Andrzejewski T.M."/>
            <person name="Davidsen T.M."/>
            <person name="Wayne K.J."/>
            <person name="Tettelin H."/>
            <person name="Glass J.I."/>
            <person name="Rusch D."/>
            <person name="Podicherti R."/>
            <person name="Tsui H.-C.T."/>
            <person name="Winkler M.E."/>
        </authorList>
    </citation>
    <scope>NUCLEOTIDE SEQUENCE</scope>
</reference>
<dbReference type="AlphaFoldDB" id="A0A382Z6S5"/>
<dbReference type="SUPFAM" id="SSF49899">
    <property type="entry name" value="Concanavalin A-like lectins/glucanases"/>
    <property type="match status" value="1"/>
</dbReference>
<accession>A0A382Z6S5</accession>
<evidence type="ECO:0000313" key="2">
    <source>
        <dbReference type="EMBL" id="SVD91206.1"/>
    </source>
</evidence>
<feature type="region of interest" description="Disordered" evidence="1">
    <location>
        <begin position="26"/>
        <end position="51"/>
    </location>
</feature>
<sequence>ETSSGFTTGNNWQLIARQVDSDNFTDGTHELFDSTSERNPNASSTYLENENDNSSSTFMSIGNLTPSNYVSDGKYKFRLEWDGKTAASLDNKSVTWTQTSWLTDSTVAGFQEIGTSGYVDNSSKGFAGLEKSGLPTSCVIDGNPGGWFHCVGAIVRWQGGIPAPKGTVASSMHLYIWAPEIKETNFALDFDGTNDYVSANGVATELDSSTNLPLSVSAWVYPENGTKEQLVFGFYKNNAFANGPSVWFGGTDFKFAYYN</sequence>
<feature type="compositionally biased region" description="Basic and acidic residues" evidence="1">
    <location>
        <begin position="27"/>
        <end position="36"/>
    </location>
</feature>
<dbReference type="Gene3D" id="2.60.120.200">
    <property type="match status" value="1"/>
</dbReference>
<gene>
    <name evidence="2" type="ORF">METZ01_LOCUS444060</name>
</gene>
<dbReference type="InterPro" id="IPR013320">
    <property type="entry name" value="ConA-like_dom_sf"/>
</dbReference>
<organism evidence="2">
    <name type="scientific">marine metagenome</name>
    <dbReference type="NCBI Taxonomy" id="408172"/>
    <lineage>
        <taxon>unclassified sequences</taxon>
        <taxon>metagenomes</taxon>
        <taxon>ecological metagenomes</taxon>
    </lineage>
</organism>